<dbReference type="KEGG" id="vg:65130533"/>
<accession>A0A7M1RUH4</accession>
<evidence type="ECO:0000313" key="1">
    <source>
        <dbReference type="EMBL" id="QOR56680.1"/>
    </source>
</evidence>
<dbReference type="EMBL" id="MT774395">
    <property type="protein sequence ID" value="QOR56680.1"/>
    <property type="molecule type" value="Genomic_DNA"/>
</dbReference>
<keyword evidence="2" id="KW-1185">Reference proteome</keyword>
<dbReference type="RefSeq" id="YP_010112132.1">
    <property type="nucleotide sequence ID" value="NC_055888.1"/>
</dbReference>
<dbReference type="GeneID" id="65130533"/>
<proteinExistence type="predicted"/>
<dbReference type="Proteomes" id="UP000594150">
    <property type="component" value="Segment"/>
</dbReference>
<protein>
    <submittedName>
        <fullName evidence="1">Uncharacterized protein</fullName>
    </submittedName>
</protein>
<name>A0A7M1RUH4_9CAUD</name>
<reference evidence="1 2" key="1">
    <citation type="submission" date="2020-07" db="EMBL/GenBank/DDBJ databases">
        <title>Taxonomic proposal: Crassvirales, a new order of highly abundant and diverse bacterial viruses.</title>
        <authorList>
            <person name="Shkoporov A.N."/>
            <person name="Stockdale S.R."/>
            <person name="Guerin E."/>
            <person name="Ross R.P."/>
            <person name="Hill C."/>
        </authorList>
    </citation>
    <scope>NUCLEOTIDE SEQUENCE [LARGE SCALE GENOMIC DNA]</scope>
</reference>
<organism evidence="1 2">
    <name type="scientific">uncultured phage cr52_1</name>
    <dbReference type="NCBI Taxonomy" id="2772079"/>
    <lineage>
        <taxon>Viruses</taxon>
        <taxon>Duplodnaviria</taxon>
        <taxon>Heunggongvirae</taxon>
        <taxon>Uroviricota</taxon>
        <taxon>Caudoviricetes</taxon>
        <taxon>Crassvirales</taxon>
        <taxon>Suoliviridae</taxon>
        <taxon>Loutivirinae</taxon>
        <taxon>Buchavirus</taxon>
        <taxon>Buchavirus copri</taxon>
    </lineage>
</organism>
<evidence type="ECO:0000313" key="2">
    <source>
        <dbReference type="Proteomes" id="UP000594150"/>
    </source>
</evidence>
<sequence>MAGKETTVADVTKISTENIEEVINSGSTVTEEAAKEAAEQIAKKRKEELTERLVETTLRSEYTRKSTYLSMKKTDKEREIKLNYLKKFSEKDDKLRNGGITIEDYEKDCQELYKEANKLIREVGQWYDEQLKKLYNQYPSARYDWKYNSMSM</sequence>